<gene>
    <name evidence="1" type="ORF">PCAMFM013_S042g000022</name>
</gene>
<evidence type="ECO:0000313" key="1">
    <source>
        <dbReference type="EMBL" id="CRL29963.1"/>
    </source>
</evidence>
<accession>A0A0G4PU90</accession>
<dbReference type="Proteomes" id="UP000053732">
    <property type="component" value="Unassembled WGS sequence"/>
</dbReference>
<keyword evidence="2" id="KW-1185">Reference proteome</keyword>
<reference evidence="1 2" key="1">
    <citation type="journal article" date="2014" name="Nat. Commun.">
        <title>Multiple recent horizontal transfers of a large genomic region in cheese making fungi.</title>
        <authorList>
            <person name="Cheeseman K."/>
            <person name="Ropars J."/>
            <person name="Renault P."/>
            <person name="Dupont J."/>
            <person name="Gouzy J."/>
            <person name="Branca A."/>
            <person name="Abraham A.L."/>
            <person name="Ceppi M."/>
            <person name="Conseiller E."/>
            <person name="Debuchy R."/>
            <person name="Malagnac F."/>
            <person name="Goarin A."/>
            <person name="Silar P."/>
            <person name="Lacoste S."/>
            <person name="Sallet E."/>
            <person name="Bensimon A."/>
            <person name="Giraud T."/>
            <person name="Brygoo Y."/>
        </authorList>
    </citation>
    <scope>NUCLEOTIDE SEQUENCE [LARGE SCALE GENOMIC DNA]</scope>
    <source>
        <strain evidence="2">FM 013</strain>
    </source>
</reference>
<name>A0A0G4PU90_PENC3</name>
<dbReference type="AlphaFoldDB" id="A0A0G4PU90"/>
<sequence>MGLPREEKSEGILDVCAQAYHVFGEAKPGLSETHCGIVLGEVSGGLSETHCGLDPEELRCPVKRNLRAFLTSDCAQAYHVFGEVKDGLSETRRGLVPEGVDSDGRQGED</sequence>
<protein>
    <submittedName>
        <fullName evidence="1">Str. FM013</fullName>
    </submittedName>
</protein>
<proteinExistence type="predicted"/>
<dbReference type="EMBL" id="HG793175">
    <property type="protein sequence ID" value="CRL29963.1"/>
    <property type="molecule type" value="Genomic_DNA"/>
</dbReference>
<organism evidence="1 2">
    <name type="scientific">Penicillium camemberti (strain FM 013)</name>
    <dbReference type="NCBI Taxonomy" id="1429867"/>
    <lineage>
        <taxon>Eukaryota</taxon>
        <taxon>Fungi</taxon>
        <taxon>Dikarya</taxon>
        <taxon>Ascomycota</taxon>
        <taxon>Pezizomycotina</taxon>
        <taxon>Eurotiomycetes</taxon>
        <taxon>Eurotiomycetidae</taxon>
        <taxon>Eurotiales</taxon>
        <taxon>Aspergillaceae</taxon>
        <taxon>Penicillium</taxon>
    </lineage>
</organism>
<evidence type="ECO:0000313" key="2">
    <source>
        <dbReference type="Proteomes" id="UP000053732"/>
    </source>
</evidence>